<evidence type="ECO:0000313" key="2">
    <source>
        <dbReference type="EMBL" id="TBO43358.1"/>
    </source>
</evidence>
<dbReference type="AlphaFoldDB" id="A0A4Q9HEV2"/>
<evidence type="ECO:0000259" key="1">
    <source>
        <dbReference type="Pfam" id="PF13612"/>
    </source>
</evidence>
<dbReference type="Proteomes" id="UP000291819">
    <property type="component" value="Unassembled WGS sequence"/>
</dbReference>
<feature type="domain" description="Transposase DDE" evidence="1">
    <location>
        <begin position="2"/>
        <end position="72"/>
    </location>
</feature>
<keyword evidence="3" id="KW-1185">Reference proteome</keyword>
<reference evidence="2 3" key="1">
    <citation type="submission" date="2019-02" db="EMBL/GenBank/DDBJ databases">
        <title>Pedobacter kyonggii whole genome sequence analysis.</title>
        <authorList>
            <person name="Dahal R.H."/>
        </authorList>
    </citation>
    <scope>NUCLEOTIDE SEQUENCE [LARGE SCALE GENOMIC DNA]</scope>
    <source>
        <strain evidence="2 3">K-4-11-1</strain>
    </source>
</reference>
<gene>
    <name evidence="2" type="ORF">EYS08_08125</name>
</gene>
<organism evidence="2 3">
    <name type="scientific">Pedobacter kyonggii</name>
    <dbReference type="NCBI Taxonomy" id="1926871"/>
    <lineage>
        <taxon>Bacteria</taxon>
        <taxon>Pseudomonadati</taxon>
        <taxon>Bacteroidota</taxon>
        <taxon>Sphingobacteriia</taxon>
        <taxon>Sphingobacteriales</taxon>
        <taxon>Sphingobacteriaceae</taxon>
        <taxon>Pedobacter</taxon>
    </lineage>
</organism>
<proteinExistence type="predicted"/>
<dbReference type="Pfam" id="PF13612">
    <property type="entry name" value="DDE_Tnp_1_3"/>
    <property type="match status" value="1"/>
</dbReference>
<sequence>MKANKVFRGIAEVRKSTMGWFFGFKLHLPINDRGEILNFLISQGNMDDRALEREEFLKKIFGKLFGDKGYIKNFV</sequence>
<comment type="caution">
    <text evidence="2">The sequence shown here is derived from an EMBL/GenBank/DDBJ whole genome shotgun (WGS) entry which is preliminary data.</text>
</comment>
<dbReference type="InterPro" id="IPR025668">
    <property type="entry name" value="Tnp_DDE_dom"/>
</dbReference>
<dbReference type="OrthoDB" id="706456at2"/>
<dbReference type="EMBL" id="SIXF01000005">
    <property type="protein sequence ID" value="TBO43358.1"/>
    <property type="molecule type" value="Genomic_DNA"/>
</dbReference>
<accession>A0A4Q9HEV2</accession>
<name>A0A4Q9HEV2_9SPHI</name>
<evidence type="ECO:0000313" key="3">
    <source>
        <dbReference type="Proteomes" id="UP000291819"/>
    </source>
</evidence>
<protein>
    <recommendedName>
        <fullName evidence="1">Transposase DDE domain-containing protein</fullName>
    </recommendedName>
</protein>